<dbReference type="EMBL" id="JAACJS010000015">
    <property type="protein sequence ID" value="NCI50828.1"/>
    <property type="molecule type" value="Genomic_DNA"/>
</dbReference>
<dbReference type="Proteomes" id="UP000753802">
    <property type="component" value="Unassembled WGS sequence"/>
</dbReference>
<feature type="transmembrane region" description="Helical" evidence="1">
    <location>
        <begin position="34"/>
        <end position="51"/>
    </location>
</feature>
<protein>
    <recommendedName>
        <fullName evidence="5">Lipoprotein</fullName>
    </recommendedName>
</protein>
<name>A0ABX0A082_9BACT</name>
<evidence type="ECO:0000313" key="3">
    <source>
        <dbReference type="EMBL" id="NCI50828.1"/>
    </source>
</evidence>
<feature type="signal peptide" evidence="2">
    <location>
        <begin position="1"/>
        <end position="25"/>
    </location>
</feature>
<dbReference type="PROSITE" id="PS51257">
    <property type="entry name" value="PROKAR_LIPOPROTEIN"/>
    <property type="match status" value="1"/>
</dbReference>
<proteinExistence type="predicted"/>
<feature type="chain" id="PRO_5046167583" description="Lipoprotein" evidence="2">
    <location>
        <begin position="26"/>
        <end position="55"/>
    </location>
</feature>
<keyword evidence="1" id="KW-1133">Transmembrane helix</keyword>
<evidence type="ECO:0000256" key="2">
    <source>
        <dbReference type="SAM" id="SignalP"/>
    </source>
</evidence>
<evidence type="ECO:0000313" key="4">
    <source>
        <dbReference type="Proteomes" id="UP000753802"/>
    </source>
</evidence>
<keyword evidence="4" id="KW-1185">Reference proteome</keyword>
<gene>
    <name evidence="3" type="ORF">GWC95_12890</name>
</gene>
<comment type="caution">
    <text evidence="3">The sequence shown here is derived from an EMBL/GenBank/DDBJ whole genome shotgun (WGS) entry which is preliminary data.</text>
</comment>
<dbReference type="RefSeq" id="WP_161819135.1">
    <property type="nucleotide sequence ID" value="NZ_JAACJS010000015.1"/>
</dbReference>
<keyword evidence="1" id="KW-0812">Transmembrane</keyword>
<reference evidence="3 4" key="1">
    <citation type="submission" date="2020-01" db="EMBL/GenBank/DDBJ databases">
        <title>Genome analysis.</title>
        <authorList>
            <person name="Wu S."/>
            <person name="Wang G."/>
        </authorList>
    </citation>
    <scope>NUCLEOTIDE SEQUENCE [LARGE SCALE GENOMIC DNA]</scope>
    <source>
        <strain evidence="3 4">SYL130</strain>
    </source>
</reference>
<organism evidence="3 4">
    <name type="scientific">Sediminibacterium roseum</name>
    <dbReference type="NCBI Taxonomy" id="1978412"/>
    <lineage>
        <taxon>Bacteria</taxon>
        <taxon>Pseudomonadati</taxon>
        <taxon>Bacteroidota</taxon>
        <taxon>Chitinophagia</taxon>
        <taxon>Chitinophagales</taxon>
        <taxon>Chitinophagaceae</taxon>
        <taxon>Sediminibacterium</taxon>
    </lineage>
</organism>
<evidence type="ECO:0000256" key="1">
    <source>
        <dbReference type="SAM" id="Phobius"/>
    </source>
</evidence>
<evidence type="ECO:0008006" key="5">
    <source>
        <dbReference type="Google" id="ProtNLM"/>
    </source>
</evidence>
<keyword evidence="1" id="KW-0472">Membrane</keyword>
<accession>A0ABX0A082</accession>
<keyword evidence="2" id="KW-0732">Signal</keyword>
<sequence length="55" mass="5904">MKSQLFNRLLLFCICICLLSSCAAAGNMIRSSSWLGLIDLAGAAGITLFILRGKK</sequence>